<proteinExistence type="predicted"/>
<organism evidence="3 4">
    <name type="scientific">Agromyces hippuratus</name>
    <dbReference type="NCBI Taxonomy" id="286438"/>
    <lineage>
        <taxon>Bacteria</taxon>
        <taxon>Bacillati</taxon>
        <taxon>Actinomycetota</taxon>
        <taxon>Actinomycetes</taxon>
        <taxon>Micrococcales</taxon>
        <taxon>Microbacteriaceae</taxon>
        <taxon>Agromyces</taxon>
    </lineage>
</organism>
<protein>
    <submittedName>
        <fullName evidence="3">Uncharacterized protein</fullName>
    </submittedName>
</protein>
<dbReference type="Proteomes" id="UP000549066">
    <property type="component" value="Unassembled WGS sequence"/>
</dbReference>
<gene>
    <name evidence="3" type="ORF">BJY17_003549</name>
</gene>
<evidence type="ECO:0000313" key="3">
    <source>
        <dbReference type="EMBL" id="NYG22802.1"/>
    </source>
</evidence>
<evidence type="ECO:0000256" key="1">
    <source>
        <dbReference type="SAM" id="MobiDB-lite"/>
    </source>
</evidence>
<name>A0A852WWT4_9MICO</name>
<dbReference type="RefSeq" id="WP_179552562.1">
    <property type="nucleotide sequence ID" value="NZ_JACCFI010000001.1"/>
</dbReference>
<evidence type="ECO:0000313" key="4">
    <source>
        <dbReference type="Proteomes" id="UP000549066"/>
    </source>
</evidence>
<reference evidence="3 4" key="1">
    <citation type="submission" date="2020-07" db="EMBL/GenBank/DDBJ databases">
        <title>Sequencing the genomes of 1000 actinobacteria strains.</title>
        <authorList>
            <person name="Klenk H.-P."/>
        </authorList>
    </citation>
    <scope>NUCLEOTIDE SEQUENCE [LARGE SCALE GENOMIC DNA]</scope>
    <source>
        <strain evidence="3 4">DSM 8598</strain>
    </source>
</reference>
<feature type="region of interest" description="Disordered" evidence="1">
    <location>
        <begin position="1"/>
        <end position="26"/>
    </location>
</feature>
<keyword evidence="2" id="KW-0472">Membrane</keyword>
<keyword evidence="2" id="KW-1133">Transmembrane helix</keyword>
<accession>A0A852WWT4</accession>
<sequence length="447" mass="46011">MNDDNDLDPVARLRAADPAADVEPRPGFAEDVIAQTAAPQAAPAEVADLESERARRRPRWLVVAAVAASVAIVGGAGFGIGTLTAGSTELAAAPISLQMGDAQGGAAQDGATQESAAFDAAGRKMAGSSGVNDMMMPYGYGRNTFSASGLSTAGGSAAAYAYDARAASNTETVAALAAALGVEGTPELKDGSWIIGPQDGSGPALYVGLDGTLGFSYSDPLNNPWACEPMQVEPAAPDGAVVPEMPMCEPPVADLPSEAAAIDALRSLITAVGRDADAFEYTSETWEGAVTQAAQAWPVVDGQRIDQAWSLELTKAGIVSASGALADLVTMGDYEVVSEQEGFERLSDMRFGAQMTAMRFDAADAPVDFPVEEWVPPTEPPATPAAGSSVSWPVNDVQIVSARLGLSSQWQPDGSVLVVPAYEFTDADGGTWSVIAVTDSKLDFATE</sequence>
<comment type="caution">
    <text evidence="3">The sequence shown here is derived from an EMBL/GenBank/DDBJ whole genome shotgun (WGS) entry which is preliminary data.</text>
</comment>
<keyword evidence="2" id="KW-0812">Transmembrane</keyword>
<feature type="transmembrane region" description="Helical" evidence="2">
    <location>
        <begin position="60"/>
        <end position="80"/>
    </location>
</feature>
<evidence type="ECO:0000256" key="2">
    <source>
        <dbReference type="SAM" id="Phobius"/>
    </source>
</evidence>
<keyword evidence="4" id="KW-1185">Reference proteome</keyword>
<dbReference type="AlphaFoldDB" id="A0A852WWT4"/>
<dbReference type="EMBL" id="JACCFI010000001">
    <property type="protein sequence ID" value="NYG22802.1"/>
    <property type="molecule type" value="Genomic_DNA"/>
</dbReference>